<feature type="domain" description="HD-GYP" evidence="3">
    <location>
        <begin position="155"/>
        <end position="366"/>
    </location>
</feature>
<dbReference type="SMART" id="SM00448">
    <property type="entry name" value="REC"/>
    <property type="match status" value="1"/>
</dbReference>
<evidence type="ECO:0000313" key="5">
    <source>
        <dbReference type="Proteomes" id="UP000183915"/>
    </source>
</evidence>
<dbReference type="Proteomes" id="UP000183915">
    <property type="component" value="Unassembled WGS sequence"/>
</dbReference>
<organism evidence="4 5">
    <name type="scientific">Pseudomonas kilonensis</name>
    <dbReference type="NCBI Taxonomy" id="132476"/>
    <lineage>
        <taxon>Bacteria</taxon>
        <taxon>Pseudomonadati</taxon>
        <taxon>Pseudomonadota</taxon>
        <taxon>Gammaproteobacteria</taxon>
        <taxon>Pseudomonadales</taxon>
        <taxon>Pseudomonadaceae</taxon>
        <taxon>Pseudomonas</taxon>
    </lineage>
</organism>
<dbReference type="RefSeq" id="WP_053187486.1">
    <property type="nucleotide sequence ID" value="NZ_FNTT01000002.1"/>
</dbReference>
<comment type="caution">
    <text evidence="4">The sequence shown here is derived from an EMBL/GenBank/DDBJ whole genome shotgun (WGS) entry which is preliminary data.</text>
</comment>
<dbReference type="Gene3D" id="1.10.3210.10">
    <property type="entry name" value="Hypothetical protein af1432"/>
    <property type="match status" value="1"/>
</dbReference>
<keyword evidence="1" id="KW-0597">Phosphoprotein</keyword>
<evidence type="ECO:0000313" key="4">
    <source>
        <dbReference type="EMBL" id="SEE56235.1"/>
    </source>
</evidence>
<accession>A0ABY0ZE65</accession>
<evidence type="ECO:0000256" key="1">
    <source>
        <dbReference type="PROSITE-ProRule" id="PRU00169"/>
    </source>
</evidence>
<dbReference type="SUPFAM" id="SSF109604">
    <property type="entry name" value="HD-domain/PDEase-like"/>
    <property type="match status" value="1"/>
</dbReference>
<name>A0ABY0ZE65_9PSED</name>
<dbReference type="Gene3D" id="3.40.50.2300">
    <property type="match status" value="1"/>
</dbReference>
<dbReference type="InterPro" id="IPR001789">
    <property type="entry name" value="Sig_transdc_resp-reg_receiver"/>
</dbReference>
<dbReference type="InterPro" id="IPR011006">
    <property type="entry name" value="CheY-like_superfamily"/>
</dbReference>
<dbReference type="PANTHER" id="PTHR45228:SF5">
    <property type="entry name" value="CYCLIC DI-GMP PHOSPHODIESTERASE VC_1348-RELATED"/>
    <property type="match status" value="1"/>
</dbReference>
<evidence type="ECO:0000259" key="2">
    <source>
        <dbReference type="PROSITE" id="PS50110"/>
    </source>
</evidence>
<reference evidence="4 5" key="1">
    <citation type="submission" date="2016-10" db="EMBL/GenBank/DDBJ databases">
        <authorList>
            <person name="Varghese N."/>
            <person name="Submissions S."/>
        </authorList>
    </citation>
    <scope>NUCLEOTIDE SEQUENCE [LARGE SCALE GENOMIC DNA]</scope>
    <source>
        <strain evidence="4 5">BS3780</strain>
    </source>
</reference>
<dbReference type="EMBL" id="FNTT01000002">
    <property type="protein sequence ID" value="SEE56235.1"/>
    <property type="molecule type" value="Genomic_DNA"/>
</dbReference>
<proteinExistence type="predicted"/>
<evidence type="ECO:0000259" key="3">
    <source>
        <dbReference type="PROSITE" id="PS51832"/>
    </source>
</evidence>
<dbReference type="CDD" id="cd19920">
    <property type="entry name" value="REC_PA4781-like"/>
    <property type="match status" value="1"/>
</dbReference>
<feature type="modified residue" description="4-aspartylphosphate" evidence="1">
    <location>
        <position position="61"/>
    </location>
</feature>
<dbReference type="InterPro" id="IPR003607">
    <property type="entry name" value="HD/PDEase_dom"/>
</dbReference>
<sequence>MSAEQSHYPQATILVVDDTPDNLLLMTDLLKDRYRVKAANSGEKALRVLQGGSLPDLILLDVMMPGLSGHEVAGQLKHDPRTCDIPIIFLTALAAIEDEIHGLELGAVDYITKPISPPLVLARVDTQLKLKAAADFLRDQNDYLEKEVQRRTREVMAIQDVTIQAMASLAETRDNETGNHIRRTQHYVKVLAERLRDHPRFRHFLNDETIRLLFKSAPLHDIGKIGIPDHILLKPGRFTPEEFEIMKTHTTLGRDAIQRAEDQLGVAVDFLSLAKEIAYSHQEKWDGSGYPQALAGDDIPISARLMAVADVYDALISRRVYKEGMPHEEAVEIIRQGRGSHFDPDICDAFLAHVEQFQAIAERFADSDQDMAKQLAALKRIAQEP</sequence>
<dbReference type="PANTHER" id="PTHR45228">
    <property type="entry name" value="CYCLIC DI-GMP PHOSPHODIESTERASE TM_0186-RELATED"/>
    <property type="match status" value="1"/>
</dbReference>
<dbReference type="CDD" id="cd00077">
    <property type="entry name" value="HDc"/>
    <property type="match status" value="1"/>
</dbReference>
<dbReference type="InterPro" id="IPR037522">
    <property type="entry name" value="HD_GYP_dom"/>
</dbReference>
<keyword evidence="5" id="KW-1185">Reference proteome</keyword>
<dbReference type="Pfam" id="PF00072">
    <property type="entry name" value="Response_reg"/>
    <property type="match status" value="1"/>
</dbReference>
<dbReference type="PROSITE" id="PS50110">
    <property type="entry name" value="RESPONSE_REGULATORY"/>
    <property type="match status" value="1"/>
</dbReference>
<dbReference type="SUPFAM" id="SSF52172">
    <property type="entry name" value="CheY-like"/>
    <property type="match status" value="1"/>
</dbReference>
<dbReference type="SMART" id="SM00471">
    <property type="entry name" value="HDc"/>
    <property type="match status" value="1"/>
</dbReference>
<dbReference type="InterPro" id="IPR052020">
    <property type="entry name" value="Cyclic_di-GMP/3'3'-cGAMP_PDE"/>
</dbReference>
<protein>
    <submittedName>
        <fullName evidence="4">Two-component system response regulator</fullName>
    </submittedName>
</protein>
<feature type="domain" description="Response regulatory" evidence="2">
    <location>
        <begin position="12"/>
        <end position="128"/>
    </location>
</feature>
<gene>
    <name evidence="4" type="ORF">SAMN04490188_4430</name>
</gene>
<dbReference type="PROSITE" id="PS51832">
    <property type="entry name" value="HD_GYP"/>
    <property type="match status" value="1"/>
</dbReference>
<dbReference type="Pfam" id="PF13487">
    <property type="entry name" value="HD_5"/>
    <property type="match status" value="1"/>
</dbReference>